<gene>
    <name evidence="8" type="ORF">SNE33_03680</name>
</gene>
<evidence type="ECO:0000313" key="9">
    <source>
        <dbReference type="Proteomes" id="UP001334501"/>
    </source>
</evidence>
<dbReference type="PANTHER" id="PTHR12137:SF54">
    <property type="entry name" value="CARBOHYDRATE SULFOTRANSFERASE"/>
    <property type="match status" value="1"/>
</dbReference>
<keyword evidence="7" id="KW-0325">Glycoprotein</keyword>
<name>A0ABU7YN92_9GAMM</name>
<evidence type="ECO:0000256" key="7">
    <source>
        <dbReference type="ARBA" id="ARBA00023180"/>
    </source>
</evidence>
<evidence type="ECO:0000256" key="1">
    <source>
        <dbReference type="ARBA" id="ARBA00004323"/>
    </source>
</evidence>
<dbReference type="EMBL" id="JAXGFO010000012">
    <property type="protein sequence ID" value="MEG3156998.1"/>
    <property type="molecule type" value="Genomic_DNA"/>
</dbReference>
<keyword evidence="4" id="KW-1133">Transmembrane helix</keyword>
<evidence type="ECO:0000313" key="8">
    <source>
        <dbReference type="EMBL" id="MEG3156998.1"/>
    </source>
</evidence>
<dbReference type="Proteomes" id="UP001334501">
    <property type="component" value="Unassembled WGS sequence"/>
</dbReference>
<dbReference type="InterPro" id="IPR018011">
    <property type="entry name" value="Carb_sulfotrans_8-10"/>
</dbReference>
<keyword evidence="9" id="KW-1185">Reference proteome</keyword>
<keyword evidence="5" id="KW-0333">Golgi apparatus</keyword>
<sequence length="249" mass="28703">MALYDPASIKHRKKLLDFENNTNISLRNRYVYFAVDKVANSSIKNSLFDIEYAPVGKKTVTLYDKRSSPLLSPYQLPPDLLREVLNSGNYFRFAFVRNPYSRLLSCYLDRILTASSKPRRQLNAYLKGRGEPTEDVTFESFIRAICAQGSNTQNSHWRVQADDILFGDVEFDFIGKFERLWQDMAVVSSRIWGELRPEMANKDVNKSPRATNAGGKLREFYTPELAALVADRFAADFDAFEYERDILSY</sequence>
<keyword evidence="6" id="KW-0472">Membrane</keyword>
<dbReference type="RefSeq" id="WP_412699267.1">
    <property type="nucleotide sequence ID" value="NZ_JAXGFO010000012.1"/>
</dbReference>
<dbReference type="InterPro" id="IPR027417">
    <property type="entry name" value="P-loop_NTPase"/>
</dbReference>
<protein>
    <submittedName>
        <fullName evidence="8">Sulfotransferase family 2 domain-containing protein</fullName>
    </submittedName>
</protein>
<keyword evidence="3" id="KW-0812">Transmembrane</keyword>
<dbReference type="SUPFAM" id="SSF52540">
    <property type="entry name" value="P-loop containing nucleoside triphosphate hydrolases"/>
    <property type="match status" value="1"/>
</dbReference>
<accession>A0ABU7YN92</accession>
<dbReference type="PANTHER" id="PTHR12137">
    <property type="entry name" value="CARBOHYDRATE SULFOTRANSFERASE"/>
    <property type="match status" value="1"/>
</dbReference>
<evidence type="ECO:0000256" key="4">
    <source>
        <dbReference type="ARBA" id="ARBA00022989"/>
    </source>
</evidence>
<evidence type="ECO:0000256" key="3">
    <source>
        <dbReference type="ARBA" id="ARBA00022692"/>
    </source>
</evidence>
<comment type="caution">
    <text evidence="8">The sequence shown here is derived from an EMBL/GenBank/DDBJ whole genome shotgun (WGS) entry which is preliminary data.</text>
</comment>
<organism evidence="8 9">
    <name type="scientific">Lysobacter zhanggongensis</name>
    <dbReference type="NCBI Taxonomy" id="1774951"/>
    <lineage>
        <taxon>Bacteria</taxon>
        <taxon>Pseudomonadati</taxon>
        <taxon>Pseudomonadota</taxon>
        <taxon>Gammaproteobacteria</taxon>
        <taxon>Lysobacterales</taxon>
        <taxon>Lysobacteraceae</taxon>
        <taxon>Lysobacter</taxon>
    </lineage>
</organism>
<evidence type="ECO:0000256" key="5">
    <source>
        <dbReference type="ARBA" id="ARBA00023034"/>
    </source>
</evidence>
<reference evidence="8 9" key="1">
    <citation type="journal article" date="2017" name="Curr. Microbiol.">
        <title>Lysobacter zhanggongensis sp. nov. Isolated from a Pit Mud.</title>
        <authorList>
            <person name="Zhang X.F."/>
            <person name="Wang H.H."/>
            <person name="Sun X.Y."/>
            <person name="Pan C.M."/>
        </authorList>
    </citation>
    <scope>NUCLEOTIDE SEQUENCE [LARGE SCALE GENOMIC DNA]</scope>
    <source>
        <strain evidence="8 9">ZGLJ7-1</strain>
    </source>
</reference>
<dbReference type="InterPro" id="IPR005331">
    <property type="entry name" value="Sulfotransferase"/>
</dbReference>
<keyword evidence="2" id="KW-0808">Transferase</keyword>
<comment type="subcellular location">
    <subcellularLocation>
        <location evidence="1">Golgi apparatus membrane</location>
        <topology evidence="1">Single-pass type II membrane protein</topology>
    </subcellularLocation>
</comment>
<evidence type="ECO:0000256" key="2">
    <source>
        <dbReference type="ARBA" id="ARBA00022679"/>
    </source>
</evidence>
<dbReference type="Pfam" id="PF03567">
    <property type="entry name" value="Sulfotransfer_2"/>
    <property type="match status" value="1"/>
</dbReference>
<evidence type="ECO:0000256" key="6">
    <source>
        <dbReference type="ARBA" id="ARBA00023136"/>
    </source>
</evidence>
<proteinExistence type="predicted"/>